<name>A0ABP8FWE1_9SPHI</name>
<dbReference type="Proteomes" id="UP001500582">
    <property type="component" value="Unassembled WGS sequence"/>
</dbReference>
<protein>
    <recommendedName>
        <fullName evidence="3">DUF4397 domain-containing protein</fullName>
    </recommendedName>
</protein>
<reference evidence="2" key="1">
    <citation type="journal article" date="2019" name="Int. J. Syst. Evol. Microbiol.">
        <title>The Global Catalogue of Microorganisms (GCM) 10K type strain sequencing project: providing services to taxonomists for standard genome sequencing and annotation.</title>
        <authorList>
            <consortium name="The Broad Institute Genomics Platform"/>
            <consortium name="The Broad Institute Genome Sequencing Center for Infectious Disease"/>
            <person name="Wu L."/>
            <person name="Ma J."/>
        </authorList>
    </citation>
    <scope>NUCLEOTIDE SEQUENCE [LARGE SCALE GENOMIC DNA]</scope>
    <source>
        <strain evidence="2">JCM 17705</strain>
    </source>
</reference>
<evidence type="ECO:0000313" key="1">
    <source>
        <dbReference type="EMBL" id="GAA4312394.1"/>
    </source>
</evidence>
<accession>A0ABP8FWE1</accession>
<evidence type="ECO:0000313" key="2">
    <source>
        <dbReference type="Proteomes" id="UP001500582"/>
    </source>
</evidence>
<dbReference type="PROSITE" id="PS51257">
    <property type="entry name" value="PROKAR_LIPOPROTEIN"/>
    <property type="match status" value="1"/>
</dbReference>
<comment type="caution">
    <text evidence="1">The sequence shown here is derived from an EMBL/GenBank/DDBJ whole genome shotgun (WGS) entry which is preliminary data.</text>
</comment>
<sequence length="606" mass="65858">MSMKKIFIHQPAYYSSILLVLFALLTGSCKKEKFNNAIPVLDVSNQSGSSIRLFNFSGYPANMTVNNIPLTSYTTGSNQQGTPLGLSLFPTGVWTAGDGGSPFTMPNSLLDKDGKIHIIINGNVNGTSITDTTIVNDVAHPLDYYLMLDGHFSVVERNNTPPSSPQNFKIRIINLGAAADKFELNTPVSLTYADGSAVDPALNNVALRATSGYAEIPYGTYQFKLFATAGGTIRTNRQLAELPTMPRVEPCAPNVIQPQEGLNPRARTFKPGGVYSIVISRNLFNYIGCDTYPVGDYSNSYRIITEYDPGVNGTYARMQAVNAIPDNQITFKVDGITLGGTLPYVGSVTSAAAQQSPYQIYTQGNHHVQAIDGNGAIIAEGDLKLFPYDNYTIWAYNKPDGKSAILFEANDMSGTLYKTTYQPNGPGGSVVPDDGTNGIFRRSQFNYALQSRFLNLSPDLPYATFTNDHQLFLPVNGQVQLDTMRYFSAYINLSPGFMSSNNSSIIYTLPPSAGTKSEYSEFGILPKYIRAYQSKPGILPEVPGSLLTDVAPVDVLQAFISNQNMYSVQKYKTAETGIYTVALVGKTAPGVAASQKARLVVIKHNK</sequence>
<gene>
    <name evidence="1" type="ORF">GCM10023149_07730</name>
</gene>
<proteinExistence type="predicted"/>
<dbReference type="EMBL" id="BAABFT010000002">
    <property type="protein sequence ID" value="GAA4312394.1"/>
    <property type="molecule type" value="Genomic_DNA"/>
</dbReference>
<organism evidence="1 2">
    <name type="scientific">Mucilaginibacter gynuensis</name>
    <dbReference type="NCBI Taxonomy" id="1302236"/>
    <lineage>
        <taxon>Bacteria</taxon>
        <taxon>Pseudomonadati</taxon>
        <taxon>Bacteroidota</taxon>
        <taxon>Sphingobacteriia</taxon>
        <taxon>Sphingobacteriales</taxon>
        <taxon>Sphingobacteriaceae</taxon>
        <taxon>Mucilaginibacter</taxon>
    </lineage>
</organism>
<evidence type="ECO:0008006" key="3">
    <source>
        <dbReference type="Google" id="ProtNLM"/>
    </source>
</evidence>
<dbReference type="RefSeq" id="WP_345209683.1">
    <property type="nucleotide sequence ID" value="NZ_BAABFT010000002.1"/>
</dbReference>
<keyword evidence="2" id="KW-1185">Reference proteome</keyword>